<keyword evidence="2" id="KW-0378">Hydrolase</keyword>
<dbReference type="InterPro" id="IPR029058">
    <property type="entry name" value="AB_hydrolase_fold"/>
</dbReference>
<dbReference type="InterPro" id="IPR050228">
    <property type="entry name" value="Carboxylesterase_BioH"/>
</dbReference>
<dbReference type="AlphaFoldDB" id="A0A6C1AZW9"/>
<evidence type="ECO:0000259" key="1">
    <source>
        <dbReference type="Pfam" id="PF12146"/>
    </source>
</evidence>
<dbReference type="PANTHER" id="PTHR43194:SF5">
    <property type="entry name" value="PIMELOYL-[ACYL-CARRIER PROTEIN] METHYL ESTER ESTERASE"/>
    <property type="match status" value="1"/>
</dbReference>
<keyword evidence="3" id="KW-1185">Reference proteome</keyword>
<feature type="domain" description="Serine aminopeptidase S33" evidence="1">
    <location>
        <begin position="83"/>
        <end position="187"/>
    </location>
</feature>
<dbReference type="PANTHER" id="PTHR43194">
    <property type="entry name" value="HYDROLASE ALPHA/BETA FOLD FAMILY"/>
    <property type="match status" value="1"/>
</dbReference>
<dbReference type="Pfam" id="PF12146">
    <property type="entry name" value="Hydrolase_4"/>
    <property type="match status" value="1"/>
</dbReference>
<organism evidence="2 3">
    <name type="scientific">Nitrogeniibacter mangrovi</name>
    <dbReference type="NCBI Taxonomy" id="2016596"/>
    <lineage>
        <taxon>Bacteria</taxon>
        <taxon>Pseudomonadati</taxon>
        <taxon>Pseudomonadota</taxon>
        <taxon>Betaproteobacteria</taxon>
        <taxon>Rhodocyclales</taxon>
        <taxon>Zoogloeaceae</taxon>
        <taxon>Nitrogeniibacter</taxon>
    </lineage>
</organism>
<gene>
    <name evidence="2" type="ORF">G3580_04185</name>
</gene>
<evidence type="ECO:0000313" key="3">
    <source>
        <dbReference type="Proteomes" id="UP000501991"/>
    </source>
</evidence>
<name>A0A6C1AZW9_9RHOO</name>
<dbReference type="GO" id="GO:0016787">
    <property type="term" value="F:hydrolase activity"/>
    <property type="evidence" value="ECO:0007669"/>
    <property type="project" value="UniProtKB-KW"/>
</dbReference>
<proteinExistence type="predicted"/>
<dbReference type="Proteomes" id="UP000501991">
    <property type="component" value="Chromosome"/>
</dbReference>
<accession>A0A6C1AZW9</accession>
<reference evidence="2 3" key="1">
    <citation type="submission" date="2020-02" db="EMBL/GenBank/DDBJ databases">
        <title>Nitrogenibacter mangrovi gen. nov., sp. nov. isolated from mangrove sediment, a denitrifying betaproteobacterium.</title>
        <authorList>
            <person name="Liao H."/>
            <person name="Tian Y."/>
        </authorList>
    </citation>
    <scope>NUCLEOTIDE SEQUENCE [LARGE SCALE GENOMIC DNA]</scope>
    <source>
        <strain evidence="2 3">M9-3-2</strain>
    </source>
</reference>
<dbReference type="SUPFAM" id="SSF53474">
    <property type="entry name" value="alpha/beta-Hydrolases"/>
    <property type="match status" value="1"/>
</dbReference>
<sequence length="293" mass="31706">MKPSTEKRTNGRVQLLTPAQRRWVRLTSSLLPGWSAERAERLLLRPPRMRGRAGEVLDAWGRRVDLQVDGHTVATWRFGEAAQPQVVLVHGWGGYGGQFARWIEPLRARGFGVVLFDMPGHGESGGRAGRVDEFTRAIDAVIDACSGVTAVVAHSMGGAASVQLLRTRRDLAGLVVIAAPASLAHHVRDLSARVGLGPAAHRSLVGRLESAHRPVAELDDLSSLPTQTTRALFIHDRDDAEVDFAHLARFGAQWPGSETLATEGWGHYRVLGAPEVIARAVDFIGATAGLARR</sequence>
<dbReference type="KEGG" id="azq:G3580_04185"/>
<dbReference type="EMBL" id="CP048836">
    <property type="protein sequence ID" value="QID16906.1"/>
    <property type="molecule type" value="Genomic_DNA"/>
</dbReference>
<evidence type="ECO:0000313" key="2">
    <source>
        <dbReference type="EMBL" id="QID16906.1"/>
    </source>
</evidence>
<dbReference type="InterPro" id="IPR022742">
    <property type="entry name" value="Hydrolase_4"/>
</dbReference>
<dbReference type="RefSeq" id="WP_173764074.1">
    <property type="nucleotide sequence ID" value="NZ_CP048836.1"/>
</dbReference>
<dbReference type="Gene3D" id="3.40.50.1820">
    <property type="entry name" value="alpha/beta hydrolase"/>
    <property type="match status" value="1"/>
</dbReference>
<protein>
    <submittedName>
        <fullName evidence="2">Alpha/beta hydrolase</fullName>
    </submittedName>
</protein>